<dbReference type="GO" id="GO:0046983">
    <property type="term" value="F:protein dimerization activity"/>
    <property type="evidence" value="ECO:0007669"/>
    <property type="project" value="InterPro"/>
</dbReference>
<dbReference type="OrthoDB" id="118159at2759"/>
<dbReference type="EMBL" id="BDDD01004254">
    <property type="protein sequence ID" value="GAV87293.1"/>
    <property type="molecule type" value="Genomic_DNA"/>
</dbReference>
<feature type="domain" description="HAT C-terminal dimerisation" evidence="1">
    <location>
        <begin position="33"/>
        <end position="90"/>
    </location>
</feature>
<dbReference type="PANTHER" id="PTHR11697:SF230">
    <property type="entry name" value="ZINC FINGER, MYM DOMAIN CONTAINING 1"/>
    <property type="match status" value="1"/>
</dbReference>
<evidence type="ECO:0000259" key="1">
    <source>
        <dbReference type="Pfam" id="PF05699"/>
    </source>
</evidence>
<evidence type="ECO:0000313" key="3">
    <source>
        <dbReference type="Proteomes" id="UP000187406"/>
    </source>
</evidence>
<gene>
    <name evidence="2" type="ORF">CFOL_v3_30719</name>
</gene>
<dbReference type="InParanoid" id="A0A1Q3D4Q7"/>
<dbReference type="SUPFAM" id="SSF53098">
    <property type="entry name" value="Ribonuclease H-like"/>
    <property type="match status" value="1"/>
</dbReference>
<dbReference type="InterPro" id="IPR055298">
    <property type="entry name" value="AtLOH3-like"/>
</dbReference>
<accession>A0A1Q3D4Q7</accession>
<protein>
    <submittedName>
        <fullName evidence="2">Dimer_Tnp_hAT domain-containing protein</fullName>
    </submittedName>
</protein>
<dbReference type="InterPro" id="IPR008906">
    <property type="entry name" value="HATC_C_dom"/>
</dbReference>
<dbReference type="PANTHER" id="PTHR11697">
    <property type="entry name" value="GENERAL TRANSCRIPTION FACTOR 2-RELATED ZINC FINGER PROTEIN"/>
    <property type="match status" value="1"/>
</dbReference>
<sequence length="114" mass="13533">MCQKQHIEIVVSKQSDQARAEYQLKKIVKLKKDVVYPLVYKLIKLALTSPVATVTVERVFSAMKIVKNRLRNRMGDDWLNDCLVTYIERDIFETTDNERIMQRFQNMKNRRGQL</sequence>
<evidence type="ECO:0000313" key="2">
    <source>
        <dbReference type="EMBL" id="GAV87293.1"/>
    </source>
</evidence>
<organism evidence="2 3">
    <name type="scientific">Cephalotus follicularis</name>
    <name type="common">Albany pitcher plant</name>
    <dbReference type="NCBI Taxonomy" id="3775"/>
    <lineage>
        <taxon>Eukaryota</taxon>
        <taxon>Viridiplantae</taxon>
        <taxon>Streptophyta</taxon>
        <taxon>Embryophyta</taxon>
        <taxon>Tracheophyta</taxon>
        <taxon>Spermatophyta</taxon>
        <taxon>Magnoliopsida</taxon>
        <taxon>eudicotyledons</taxon>
        <taxon>Gunneridae</taxon>
        <taxon>Pentapetalae</taxon>
        <taxon>rosids</taxon>
        <taxon>fabids</taxon>
        <taxon>Oxalidales</taxon>
        <taxon>Cephalotaceae</taxon>
        <taxon>Cephalotus</taxon>
    </lineage>
</organism>
<reference evidence="3" key="1">
    <citation type="submission" date="2016-04" db="EMBL/GenBank/DDBJ databases">
        <title>Cephalotus genome sequencing.</title>
        <authorList>
            <person name="Fukushima K."/>
            <person name="Hasebe M."/>
            <person name="Fang X."/>
        </authorList>
    </citation>
    <scope>NUCLEOTIDE SEQUENCE [LARGE SCALE GENOMIC DNA]</scope>
    <source>
        <strain evidence="3">cv. St1</strain>
    </source>
</reference>
<dbReference type="AlphaFoldDB" id="A0A1Q3D4Q7"/>
<comment type="caution">
    <text evidence="2">The sequence shown here is derived from an EMBL/GenBank/DDBJ whole genome shotgun (WGS) entry which is preliminary data.</text>
</comment>
<name>A0A1Q3D4Q7_CEPFO</name>
<dbReference type="Pfam" id="PF05699">
    <property type="entry name" value="Dimer_Tnp_hAT"/>
    <property type="match status" value="1"/>
</dbReference>
<dbReference type="InterPro" id="IPR012337">
    <property type="entry name" value="RNaseH-like_sf"/>
</dbReference>
<keyword evidence="3" id="KW-1185">Reference proteome</keyword>
<dbReference type="Proteomes" id="UP000187406">
    <property type="component" value="Unassembled WGS sequence"/>
</dbReference>
<proteinExistence type="predicted"/>
<dbReference type="STRING" id="3775.A0A1Q3D4Q7"/>